<comment type="caution">
    <text evidence="1">The sequence shown here is derived from an EMBL/GenBank/DDBJ whole genome shotgun (WGS) entry which is preliminary data.</text>
</comment>
<gene>
    <name evidence="1" type="ORF">NBEOAGPD_0694</name>
</gene>
<evidence type="ECO:0000313" key="2">
    <source>
        <dbReference type="Proteomes" id="UP001055108"/>
    </source>
</evidence>
<keyword evidence="2" id="KW-1185">Reference proteome</keyword>
<name>A0AA37MA25_9HYPH</name>
<proteinExistence type="predicted"/>
<reference evidence="1" key="1">
    <citation type="journal article" date="2016" name="Front. Microbiol.">
        <title>Genome Sequence of the Piezophilic, Mesophilic Sulfate-Reducing Bacterium Desulfovibrio indicus J2T.</title>
        <authorList>
            <person name="Cao J."/>
            <person name="Maignien L."/>
            <person name="Shao Z."/>
            <person name="Alain K."/>
            <person name="Jebbar M."/>
        </authorList>
    </citation>
    <scope>NUCLEOTIDE SEQUENCE</scope>
    <source>
        <strain evidence="1">NBRC 103626</strain>
    </source>
</reference>
<dbReference type="RefSeq" id="WP_238301252.1">
    <property type="nucleotide sequence ID" value="NZ_BPQM01000014.1"/>
</dbReference>
<protein>
    <submittedName>
        <fullName evidence="1">Uncharacterized protein</fullName>
    </submittedName>
</protein>
<evidence type="ECO:0000313" key="1">
    <source>
        <dbReference type="EMBL" id="GJD77489.1"/>
    </source>
</evidence>
<organism evidence="1 2">
    <name type="scientific">Methylobacterium gregans</name>
    <dbReference type="NCBI Taxonomy" id="374424"/>
    <lineage>
        <taxon>Bacteria</taxon>
        <taxon>Pseudomonadati</taxon>
        <taxon>Pseudomonadota</taxon>
        <taxon>Alphaproteobacteria</taxon>
        <taxon>Hyphomicrobiales</taxon>
        <taxon>Methylobacteriaceae</taxon>
        <taxon>Methylobacterium</taxon>
    </lineage>
</organism>
<dbReference type="Proteomes" id="UP001055108">
    <property type="component" value="Unassembled WGS sequence"/>
</dbReference>
<sequence>MRVTEEGPARRPRVAEGADLENRTLAVWRLCDPGEIEPATLAEVERAVVGSALLLHHRRWPEALRGDPTAIVAAGVDVLQDHPTGTPAFDLAMSGLLVHAARGDATAALVLAHGLAALAHMHPRAEELLDRADRWSRRWPRRRPAPPTRG</sequence>
<dbReference type="EMBL" id="BPQM01000014">
    <property type="protein sequence ID" value="GJD77489.1"/>
    <property type="molecule type" value="Genomic_DNA"/>
</dbReference>
<accession>A0AA37MA25</accession>
<dbReference type="AlphaFoldDB" id="A0AA37MA25"/>
<reference evidence="1" key="2">
    <citation type="submission" date="2021-08" db="EMBL/GenBank/DDBJ databases">
        <authorList>
            <person name="Tani A."/>
            <person name="Ola A."/>
            <person name="Ogura Y."/>
            <person name="Katsura K."/>
            <person name="Hayashi T."/>
        </authorList>
    </citation>
    <scope>NUCLEOTIDE SEQUENCE</scope>
    <source>
        <strain evidence="1">NBRC 103626</strain>
    </source>
</reference>